<dbReference type="Proteomes" id="UP000298663">
    <property type="component" value="Unassembled WGS sequence"/>
</dbReference>
<proteinExistence type="predicted"/>
<protein>
    <recommendedName>
        <fullName evidence="4">G-protein coupled receptors family 1 profile domain-containing protein</fullName>
    </recommendedName>
</protein>
<evidence type="ECO:0000313" key="3">
    <source>
        <dbReference type="Proteomes" id="UP000298663"/>
    </source>
</evidence>
<name>A0A4U5NHI5_STECR</name>
<gene>
    <name evidence="2" type="ORF">L596_016074</name>
</gene>
<keyword evidence="1" id="KW-0472">Membrane</keyword>
<keyword evidence="1" id="KW-1133">Transmembrane helix</keyword>
<feature type="transmembrane region" description="Helical" evidence="1">
    <location>
        <begin position="108"/>
        <end position="129"/>
    </location>
</feature>
<sequence>MNNASEVRVNCAPSVFAHEPVPQITVALINYFLFAVVLWASLKVDKNDLCRLYTLWLYCTHVPYDTTMLVISPLQMVGIVDNSGKLCDDGLYLIPIIGKFFQDIASHVYRILALLMVAMTYTSYTNPILFQRLFAHLRRSLIFFFGFVFIVIEVTISNTITLTNMEEINSTWSVVATILFYVLQVFGIGPIVFMMGLYTASIVSILRYTKDKAQRGESTKNQRRQLLSVVFYSTTPNILLLPIILINLLSIASMYWPEEIQTGVLGLVFSWTARIMRYCNYVRIPIITISTFAAFAPYRRVLLFRNSHLTRVGALHQSSPSVVSAIKMPRIQITRSSL</sequence>
<dbReference type="OrthoDB" id="10434255at2759"/>
<keyword evidence="3" id="KW-1185">Reference proteome</keyword>
<feature type="transmembrane region" description="Helical" evidence="1">
    <location>
        <begin position="229"/>
        <end position="255"/>
    </location>
</feature>
<accession>A0A4U5NHI5</accession>
<keyword evidence="1" id="KW-0812">Transmembrane</keyword>
<reference evidence="2 3" key="1">
    <citation type="journal article" date="2015" name="Genome Biol.">
        <title>Comparative genomics of Steinernema reveals deeply conserved gene regulatory networks.</title>
        <authorList>
            <person name="Dillman A.R."/>
            <person name="Macchietto M."/>
            <person name="Porter C.F."/>
            <person name="Rogers A."/>
            <person name="Williams B."/>
            <person name="Antoshechkin I."/>
            <person name="Lee M.M."/>
            <person name="Goodwin Z."/>
            <person name="Lu X."/>
            <person name="Lewis E.E."/>
            <person name="Goodrich-Blair H."/>
            <person name="Stock S.P."/>
            <person name="Adams B.J."/>
            <person name="Sternberg P.W."/>
            <person name="Mortazavi A."/>
        </authorList>
    </citation>
    <scope>NUCLEOTIDE SEQUENCE [LARGE SCALE GENOMIC DNA]</scope>
    <source>
        <strain evidence="2 3">ALL</strain>
    </source>
</reference>
<dbReference type="EMBL" id="AZBU02000004">
    <property type="protein sequence ID" value="TKR82334.1"/>
    <property type="molecule type" value="Genomic_DNA"/>
</dbReference>
<feature type="transmembrane region" description="Helical" evidence="1">
    <location>
        <begin position="275"/>
        <end position="298"/>
    </location>
</feature>
<dbReference type="AlphaFoldDB" id="A0A4U5NHI5"/>
<reference evidence="2 3" key="2">
    <citation type="journal article" date="2019" name="G3 (Bethesda)">
        <title>Hybrid Assembly of the Genome of the Entomopathogenic Nematode Steinernema carpocapsae Identifies the X-Chromosome.</title>
        <authorList>
            <person name="Serra L."/>
            <person name="Macchietto M."/>
            <person name="Macias-Munoz A."/>
            <person name="McGill C.J."/>
            <person name="Rodriguez I.M."/>
            <person name="Rodriguez B."/>
            <person name="Murad R."/>
            <person name="Mortazavi A."/>
        </authorList>
    </citation>
    <scope>NUCLEOTIDE SEQUENCE [LARGE SCALE GENOMIC DNA]</scope>
    <source>
        <strain evidence="2 3">ALL</strain>
    </source>
</reference>
<evidence type="ECO:0000256" key="1">
    <source>
        <dbReference type="SAM" id="Phobius"/>
    </source>
</evidence>
<feature type="transmembrane region" description="Helical" evidence="1">
    <location>
        <begin position="52"/>
        <end position="71"/>
    </location>
</feature>
<feature type="transmembrane region" description="Helical" evidence="1">
    <location>
        <begin position="180"/>
        <end position="208"/>
    </location>
</feature>
<feature type="transmembrane region" description="Helical" evidence="1">
    <location>
        <begin position="141"/>
        <end position="160"/>
    </location>
</feature>
<feature type="transmembrane region" description="Helical" evidence="1">
    <location>
        <begin position="20"/>
        <end position="40"/>
    </location>
</feature>
<evidence type="ECO:0000313" key="2">
    <source>
        <dbReference type="EMBL" id="TKR82334.1"/>
    </source>
</evidence>
<comment type="caution">
    <text evidence="2">The sequence shown here is derived from an EMBL/GenBank/DDBJ whole genome shotgun (WGS) entry which is preliminary data.</text>
</comment>
<organism evidence="2 3">
    <name type="scientific">Steinernema carpocapsae</name>
    <name type="common">Entomopathogenic nematode</name>
    <dbReference type="NCBI Taxonomy" id="34508"/>
    <lineage>
        <taxon>Eukaryota</taxon>
        <taxon>Metazoa</taxon>
        <taxon>Ecdysozoa</taxon>
        <taxon>Nematoda</taxon>
        <taxon>Chromadorea</taxon>
        <taxon>Rhabditida</taxon>
        <taxon>Tylenchina</taxon>
        <taxon>Panagrolaimomorpha</taxon>
        <taxon>Strongyloidoidea</taxon>
        <taxon>Steinernematidae</taxon>
        <taxon>Steinernema</taxon>
    </lineage>
</organism>
<evidence type="ECO:0008006" key="4">
    <source>
        <dbReference type="Google" id="ProtNLM"/>
    </source>
</evidence>